<evidence type="ECO:0000256" key="3">
    <source>
        <dbReference type="ARBA" id="ARBA00022759"/>
    </source>
</evidence>
<dbReference type="InterPro" id="IPR013527">
    <property type="entry name" value="YicC-like_N"/>
</dbReference>
<dbReference type="GO" id="GO:0016787">
    <property type="term" value="F:hydrolase activity"/>
    <property type="evidence" value="ECO:0007669"/>
    <property type="project" value="UniProtKB-KW"/>
</dbReference>
<evidence type="ECO:0000259" key="6">
    <source>
        <dbReference type="Pfam" id="PF03755"/>
    </source>
</evidence>
<evidence type="ECO:0000256" key="2">
    <source>
        <dbReference type="ARBA" id="ARBA00022722"/>
    </source>
</evidence>
<comment type="cofactor">
    <cofactor evidence="1">
        <name>a divalent metal cation</name>
        <dbReference type="ChEBI" id="CHEBI:60240"/>
    </cofactor>
</comment>
<evidence type="ECO:0000256" key="1">
    <source>
        <dbReference type="ARBA" id="ARBA00001968"/>
    </source>
</evidence>
<dbReference type="PANTHER" id="PTHR30636:SF3">
    <property type="entry name" value="UPF0701 PROTEIN YICC"/>
    <property type="match status" value="1"/>
</dbReference>
<keyword evidence="4" id="KW-0378">Hydrolase</keyword>
<dbReference type="EMBL" id="RAQM01000007">
    <property type="protein sequence ID" value="RKF04142.1"/>
    <property type="molecule type" value="Genomic_DNA"/>
</dbReference>
<dbReference type="Pfam" id="PF03755">
    <property type="entry name" value="YicC-like_N"/>
    <property type="match status" value="1"/>
</dbReference>
<protein>
    <submittedName>
        <fullName evidence="8">Uncharacterized protein (TIGR00255 family)</fullName>
    </submittedName>
</protein>
<dbReference type="NCBIfam" id="TIGR00255">
    <property type="entry name" value="YicC/YloC family endoribonuclease"/>
    <property type="match status" value="1"/>
</dbReference>
<dbReference type="RefSeq" id="WP_231517316.1">
    <property type="nucleotide sequence ID" value="NZ_RAQM01000007.1"/>
</dbReference>
<proteinExistence type="inferred from homology"/>
<dbReference type="InterPro" id="IPR005229">
    <property type="entry name" value="YicC/YloC-like"/>
</dbReference>
<comment type="caution">
    <text evidence="8">The sequence shown here is derived from an EMBL/GenBank/DDBJ whole genome shotgun (WGS) entry which is preliminary data.</text>
</comment>
<keyword evidence="9" id="KW-1185">Reference proteome</keyword>
<evidence type="ECO:0000313" key="8">
    <source>
        <dbReference type="EMBL" id="RKF04142.1"/>
    </source>
</evidence>
<evidence type="ECO:0000313" key="9">
    <source>
        <dbReference type="Proteomes" id="UP000285780"/>
    </source>
</evidence>
<keyword evidence="2" id="KW-0540">Nuclease</keyword>
<dbReference type="AlphaFoldDB" id="A0A420E224"/>
<dbReference type="PANTHER" id="PTHR30636">
    <property type="entry name" value="UPF0701 PROTEIN YICC"/>
    <property type="match status" value="1"/>
</dbReference>
<dbReference type="GO" id="GO:0004521">
    <property type="term" value="F:RNA endonuclease activity"/>
    <property type="evidence" value="ECO:0007669"/>
    <property type="project" value="InterPro"/>
</dbReference>
<reference evidence="8 9" key="1">
    <citation type="submission" date="2018-09" db="EMBL/GenBank/DDBJ databases">
        <title>Genomic Encyclopedia of Archaeal and Bacterial Type Strains, Phase II (KMG-II): from individual species to whole genera.</title>
        <authorList>
            <person name="Goeker M."/>
        </authorList>
    </citation>
    <scope>NUCLEOTIDE SEQUENCE [LARGE SCALE GENOMIC DNA]</scope>
    <source>
        <strain evidence="8 9">DSM 16505</strain>
    </source>
</reference>
<keyword evidence="3" id="KW-0255">Endonuclease</keyword>
<evidence type="ECO:0000256" key="5">
    <source>
        <dbReference type="ARBA" id="ARBA00035648"/>
    </source>
</evidence>
<feature type="domain" description="Endoribonuclease YicC-like C-terminal" evidence="7">
    <location>
        <begin position="172"/>
        <end position="287"/>
    </location>
</feature>
<accession>A0A420E224</accession>
<dbReference type="Proteomes" id="UP000285780">
    <property type="component" value="Unassembled WGS sequence"/>
</dbReference>
<organism evidence="8 9">
    <name type="scientific">Tenacibaculum lutimaris</name>
    <dbReference type="NCBI Taxonomy" id="285258"/>
    <lineage>
        <taxon>Bacteria</taxon>
        <taxon>Pseudomonadati</taxon>
        <taxon>Bacteroidota</taxon>
        <taxon>Flavobacteriia</taxon>
        <taxon>Flavobacteriales</taxon>
        <taxon>Flavobacteriaceae</taxon>
        <taxon>Tenacibaculum</taxon>
    </lineage>
</organism>
<comment type="similarity">
    <text evidence="5">Belongs to the YicC/YloC family.</text>
</comment>
<evidence type="ECO:0000256" key="4">
    <source>
        <dbReference type="ARBA" id="ARBA00022801"/>
    </source>
</evidence>
<dbReference type="Pfam" id="PF08340">
    <property type="entry name" value="YicC-like_C"/>
    <property type="match status" value="1"/>
</dbReference>
<feature type="domain" description="Endoribonuclease YicC-like N-terminal" evidence="6">
    <location>
        <begin position="2"/>
        <end position="154"/>
    </location>
</feature>
<dbReference type="InterPro" id="IPR013551">
    <property type="entry name" value="YicC-like_C"/>
</dbReference>
<sequence length="288" mass="33481">MIQSMTGYGKSVLHLPSKKVTIEIKSLNSKNLDLNTRIPSYYREKELDVRKKLASSLVRGKVDFSIYVEMTADETSTTVNTGVVREYMQQLRNVTQVGSSNDVELMKMAVRMPDALKTEREELDEEEWKQIDIHIDEALKEIIQYRRDEAQSLEEDFKTRIANIQSALEEVKKLDGDRIEHVKERLQKALTDLKVEVDENRFEQELIYYLEKLDINEEKVRLANHLEYFLQQLATEDSNGKKLGFIVQEIGREINTTGSKANFAPIQKLVIQMKDELEKIKEQILNVL</sequence>
<evidence type="ECO:0000259" key="7">
    <source>
        <dbReference type="Pfam" id="PF08340"/>
    </source>
</evidence>
<gene>
    <name evidence="8" type="ORF">C8N26_0803</name>
</gene>
<name>A0A420E224_9FLAO</name>